<dbReference type="AlphaFoldDB" id="A0A511DEQ9"/>
<proteinExistence type="predicted"/>
<feature type="compositionally biased region" description="Basic and acidic residues" evidence="1">
    <location>
        <begin position="98"/>
        <end position="110"/>
    </location>
</feature>
<evidence type="ECO:0000313" key="3">
    <source>
        <dbReference type="Proteomes" id="UP000321685"/>
    </source>
</evidence>
<feature type="region of interest" description="Disordered" evidence="1">
    <location>
        <begin position="98"/>
        <end position="120"/>
    </location>
</feature>
<name>A0A511DEQ9_9PSEU</name>
<keyword evidence="3" id="KW-1185">Reference proteome</keyword>
<organism evidence="2 3">
    <name type="scientific">Pseudonocardia sulfidoxydans NBRC 16205</name>
    <dbReference type="NCBI Taxonomy" id="1223511"/>
    <lineage>
        <taxon>Bacteria</taxon>
        <taxon>Bacillati</taxon>
        <taxon>Actinomycetota</taxon>
        <taxon>Actinomycetes</taxon>
        <taxon>Pseudonocardiales</taxon>
        <taxon>Pseudonocardiaceae</taxon>
        <taxon>Pseudonocardia</taxon>
    </lineage>
</organism>
<sequence>MRAAPPALTPDRVVAGYVVVAAWAGEGELPVGCPWRRLTGRRCPACGLTRSVALAWRGRVRDSVDAHPLGVVLLAVIFVRVLSGKVWRATPRAAVRPLRAESSRADRPDGRAVVYSRGSE</sequence>
<evidence type="ECO:0008006" key="4">
    <source>
        <dbReference type="Google" id="ProtNLM"/>
    </source>
</evidence>
<dbReference type="EMBL" id="BJVJ01000013">
    <property type="protein sequence ID" value="GEL22903.1"/>
    <property type="molecule type" value="Genomic_DNA"/>
</dbReference>
<gene>
    <name evidence="2" type="ORF">PSU4_18570</name>
</gene>
<dbReference type="Proteomes" id="UP000321685">
    <property type="component" value="Unassembled WGS sequence"/>
</dbReference>
<protein>
    <recommendedName>
        <fullName evidence="4">DUF2752 domain-containing protein</fullName>
    </recommendedName>
</protein>
<dbReference type="InterPro" id="IPR021215">
    <property type="entry name" value="DUF2752"/>
</dbReference>
<accession>A0A511DEQ9</accession>
<reference evidence="2 3" key="1">
    <citation type="submission" date="2019-07" db="EMBL/GenBank/DDBJ databases">
        <title>Whole genome shotgun sequence of Pseudonocardia sulfidoxydans NBRC 16205.</title>
        <authorList>
            <person name="Hosoyama A."/>
            <person name="Uohara A."/>
            <person name="Ohji S."/>
            <person name="Ichikawa N."/>
        </authorList>
    </citation>
    <scope>NUCLEOTIDE SEQUENCE [LARGE SCALE GENOMIC DNA]</scope>
    <source>
        <strain evidence="2 3">NBRC 16205</strain>
    </source>
</reference>
<dbReference type="Pfam" id="PF10825">
    <property type="entry name" value="DUF2752"/>
    <property type="match status" value="1"/>
</dbReference>
<evidence type="ECO:0000313" key="2">
    <source>
        <dbReference type="EMBL" id="GEL22903.1"/>
    </source>
</evidence>
<evidence type="ECO:0000256" key="1">
    <source>
        <dbReference type="SAM" id="MobiDB-lite"/>
    </source>
</evidence>
<comment type="caution">
    <text evidence="2">The sequence shown here is derived from an EMBL/GenBank/DDBJ whole genome shotgun (WGS) entry which is preliminary data.</text>
</comment>